<feature type="transmembrane region" description="Helical" evidence="1">
    <location>
        <begin position="349"/>
        <end position="382"/>
    </location>
</feature>
<keyword evidence="1" id="KW-0812">Transmembrane</keyword>
<dbReference type="AlphaFoldDB" id="A0A1I5HIT6"/>
<feature type="transmembrane region" description="Helical" evidence="1">
    <location>
        <begin position="87"/>
        <end position="105"/>
    </location>
</feature>
<keyword evidence="1" id="KW-1133">Transmembrane helix</keyword>
<proteinExistence type="predicted"/>
<protein>
    <submittedName>
        <fullName evidence="2">Uncharacterized protein</fullName>
    </submittedName>
</protein>
<feature type="transmembrane region" description="Helical" evidence="1">
    <location>
        <begin position="237"/>
        <end position="254"/>
    </location>
</feature>
<dbReference type="STRING" id="226506.SAMN04488519_10771"/>
<reference evidence="3" key="1">
    <citation type="submission" date="2016-10" db="EMBL/GenBank/DDBJ databases">
        <authorList>
            <person name="Varghese N."/>
            <person name="Submissions S."/>
        </authorList>
    </citation>
    <scope>NUCLEOTIDE SEQUENCE [LARGE SCALE GENOMIC DNA]</scope>
    <source>
        <strain evidence="3">DSM 15282</strain>
    </source>
</reference>
<feature type="transmembrane region" description="Helical" evidence="1">
    <location>
        <begin position="447"/>
        <end position="465"/>
    </location>
</feature>
<dbReference type="Proteomes" id="UP000199564">
    <property type="component" value="Unassembled WGS sequence"/>
</dbReference>
<evidence type="ECO:0000313" key="2">
    <source>
        <dbReference type="EMBL" id="SFO48175.1"/>
    </source>
</evidence>
<keyword evidence="1" id="KW-0472">Membrane</keyword>
<feature type="transmembrane region" description="Helical" evidence="1">
    <location>
        <begin position="314"/>
        <end position="337"/>
    </location>
</feature>
<sequence length="477" mass="54611">MRQLFLIAILAVVVFFQINGEKIPVNEGAYGDGVFYREVGRFFLDDIESAGYNLVQLTRILPFALLNLSFSAFHIVKDNEGLQNGMIMWQLLYLALAIYWYFRIVKKLRLKLALMTLGFILLFFNFAWLKGIWYHPFSPDLFAFALGMGQANYFLRYEKFKLGMVSILGAFVSPLLLLSGLLMLFLPGDKLPLFEGERSKSLLPFGLSVGILILIAGLGWGVWGWADHSWIDQTSHLLALVAIPPLIVFAAKQNPVNWDLAVKQLKKRTKTDRLSKGIMGLVGILLVLVMLSGQNESLGITRFLQELGKGSFRFPWDFIWSYSIHWGLPAILTLVFLLRFYQEMARLGWAVVFIFSLGLVFMIFFKVSALAAWVPIWVVILLKALKRYRWSNKDLILSGVLSLVLSMAWMPINSHKLIVFLGQKNRAFASSLEVQKWAIHHAEWTALYSYAICGGFILLIGYWLYTRRKRYMRVMSN</sequence>
<organism evidence="2 3">
    <name type="scientific">Algoriphagus ornithinivorans</name>
    <dbReference type="NCBI Taxonomy" id="226506"/>
    <lineage>
        <taxon>Bacteria</taxon>
        <taxon>Pseudomonadati</taxon>
        <taxon>Bacteroidota</taxon>
        <taxon>Cytophagia</taxon>
        <taxon>Cytophagales</taxon>
        <taxon>Cyclobacteriaceae</taxon>
        <taxon>Algoriphagus</taxon>
    </lineage>
</organism>
<dbReference type="RefSeq" id="WP_091654468.1">
    <property type="nucleotide sequence ID" value="NZ_FOVW01000007.1"/>
</dbReference>
<feature type="transmembrane region" description="Helical" evidence="1">
    <location>
        <begin position="394"/>
        <end position="412"/>
    </location>
</feature>
<feature type="transmembrane region" description="Helical" evidence="1">
    <location>
        <begin position="162"/>
        <end position="185"/>
    </location>
</feature>
<feature type="transmembrane region" description="Helical" evidence="1">
    <location>
        <begin position="205"/>
        <end position="225"/>
    </location>
</feature>
<name>A0A1I5HIT6_9BACT</name>
<feature type="transmembrane region" description="Helical" evidence="1">
    <location>
        <begin position="274"/>
        <end position="293"/>
    </location>
</feature>
<evidence type="ECO:0000313" key="3">
    <source>
        <dbReference type="Proteomes" id="UP000199564"/>
    </source>
</evidence>
<keyword evidence="3" id="KW-1185">Reference proteome</keyword>
<feature type="transmembrane region" description="Helical" evidence="1">
    <location>
        <begin position="112"/>
        <end position="131"/>
    </location>
</feature>
<evidence type="ECO:0000256" key="1">
    <source>
        <dbReference type="SAM" id="Phobius"/>
    </source>
</evidence>
<gene>
    <name evidence="2" type="ORF">SAMN04488519_10771</name>
</gene>
<accession>A0A1I5HIT6</accession>
<dbReference type="EMBL" id="FOVW01000007">
    <property type="protein sequence ID" value="SFO48175.1"/>
    <property type="molecule type" value="Genomic_DNA"/>
</dbReference>